<organism evidence="2 3">
    <name type="scientific">Verticillium longisporum</name>
    <name type="common">Verticillium dahliae var. longisporum</name>
    <dbReference type="NCBI Taxonomy" id="100787"/>
    <lineage>
        <taxon>Eukaryota</taxon>
        <taxon>Fungi</taxon>
        <taxon>Dikarya</taxon>
        <taxon>Ascomycota</taxon>
        <taxon>Pezizomycotina</taxon>
        <taxon>Sordariomycetes</taxon>
        <taxon>Hypocreomycetidae</taxon>
        <taxon>Glomerellales</taxon>
        <taxon>Plectosphaerellaceae</taxon>
        <taxon>Verticillium</taxon>
    </lineage>
</organism>
<dbReference type="Proteomes" id="UP000045706">
    <property type="component" value="Unassembled WGS sequence"/>
</dbReference>
<proteinExistence type="predicted"/>
<dbReference type="EMBL" id="CVQI01003814">
    <property type="protein sequence ID" value="CRK13135.1"/>
    <property type="molecule type" value="Genomic_DNA"/>
</dbReference>
<evidence type="ECO:0000313" key="2">
    <source>
        <dbReference type="EMBL" id="CRK13135.1"/>
    </source>
</evidence>
<name>A0A0G4KUN0_VERLO</name>
<reference evidence="3" key="1">
    <citation type="submission" date="2015-05" db="EMBL/GenBank/DDBJ databases">
        <authorList>
            <person name="Fogelqvist Johan"/>
        </authorList>
    </citation>
    <scope>NUCLEOTIDE SEQUENCE [LARGE SCALE GENOMIC DNA]</scope>
</reference>
<evidence type="ECO:0000256" key="1">
    <source>
        <dbReference type="SAM" id="MobiDB-lite"/>
    </source>
</evidence>
<accession>A0A0G4KUN0</accession>
<dbReference type="CDD" id="cd00065">
    <property type="entry name" value="FYVE_like_SF"/>
    <property type="match status" value="1"/>
</dbReference>
<sequence length="422" mass="46489">MVVIVDLDDENVELTFQTPAPQRVSVAKPNAPRLIMDDDLHEPSTRSIFQNCITRAFGQYPIVESVVQHIDLNTLDSLSRTSYLIHEGLIQYRSSLLKATIRCINSEEPVDPESTLRFRARAGNHYFETDPRSLRAGSYLPYNGKSGQCARDLVSECRLCGVPVCRNCTIKRPGAAAAAERHRRLCTSCVDAPIGALLGPPIDPDTPQEADEVQRELCQCDENAGVWLCQPCGKGIRASDSDYNCVWKWRSHYGEVLGGLGTGIGDGDRGVICGRESDCVAAKEVEQETDCDAEDARESSLETITPPGTPGSFLHRQDSSSSVSSHERQRTPSPLQLGPGYERHEIEGIGGVVKKKLVRMVRVGACVPEWEDEKSKRKIMNRERSHQVRSFCGWCYRVIPSKSEKMAAKSGQATGLMSGPVA</sequence>
<protein>
    <submittedName>
        <fullName evidence="2">Uncharacterized protein</fullName>
    </submittedName>
</protein>
<dbReference type="AlphaFoldDB" id="A0A0G4KUN0"/>
<gene>
    <name evidence="2" type="ORF">BN1723_017330</name>
</gene>
<feature type="region of interest" description="Disordered" evidence="1">
    <location>
        <begin position="287"/>
        <end position="341"/>
    </location>
</feature>
<evidence type="ECO:0000313" key="3">
    <source>
        <dbReference type="Proteomes" id="UP000045706"/>
    </source>
</evidence>